<evidence type="ECO:0000313" key="3">
    <source>
        <dbReference type="EMBL" id="EZP83111.1"/>
    </source>
</evidence>
<dbReference type="eggNOG" id="COG4249">
    <property type="taxonomic scope" value="Bacteria"/>
</dbReference>
<reference evidence="3 4" key="1">
    <citation type="submission" date="2014-03" db="EMBL/GenBank/DDBJ databases">
        <title>Whole genome sequence of Novosphingobium resinovorum KF1.</title>
        <authorList>
            <person name="Gan H.M."/>
            <person name="Gan H.Y."/>
            <person name="Chew T.H."/>
            <person name="Savka M.A."/>
        </authorList>
    </citation>
    <scope>NUCLEOTIDE SEQUENCE [LARGE SCALE GENOMIC DNA]</scope>
    <source>
        <strain evidence="3 4">KF1</strain>
    </source>
</reference>
<dbReference type="SUPFAM" id="SSF50969">
    <property type="entry name" value="YVTN repeat-like/Quinoprotein amine dehydrogenase"/>
    <property type="match status" value="1"/>
</dbReference>
<sequence length="1259" mass="137409">MMIGMKKLLRLLCKLGAVMLLAMHGIAAADERPLAQPRLVRQVTATELLKSDWNKSAFDQSGELLLVVANDRAFIVITRTGRVLRDVALPNRELLVAAIADAGGHGWLGFTSEARLVRISPETGLATPRMDLGEAARKNVYERPRAAFAYDASGALLTLVQINREILNARNKEQSLLLLENDSENPVLEARIDPQGTAPSEGVLTINRRQNLAAIYDPKNAMADILFWSLPTAAQTPQRGIHQLCSVAYRKLTASMQPLDEGFVVFNRDGSATYLSAPDAGVCNDPTNPPVTENEPATCNWQIVEPDVGVISAFAGNRPDQFIIVDLGLRAYEVTLERNRCAFTKRLLLDLTPFDTISRMTKRIGTSPNARTDPDEYAAKYLERDGSLAFIAGGGLVIAQPGQQPVLVGDLAGDPTGAWEMDLEGDLILSTLPLSPLKLFDLGASSGASIDYDVFTRLERIFFYQRPYALIRDMRVAAVMTLDGMVRYYTPERGAGRLKPPDQALDVIDPIGLCASVDGKRLWVTDLDGAVHSFAREDPLQPLAKVGQIETKARGVLYKLGCDPKGQLAIIGGSIDDDIFIFESGSRGVKLLQRLKLEGTSSDRARPSIAADGLNFALGSHIFSRATKKHHFKLDLEVEGSTRILFDATVSQALIVGNSARIVPLRRTRDGKLHLEPPLYSFGAVPSGGWLSDGRILLQREPNDFEIWRPGQPTAIGSFAFAPENSWLFIAPDSRFDTNRVEATRAGHWLMPDDPLRTYPAEIFMRDYFEPQLLARLSACSAKKAEDPGACDAAFSDIRPLASLNRVQPGVRIVSVMPRGGEHATIEIEVTPGEDQTQPNDRKKTGVYDLRLFRDGQLVHRLPDRETDANNIETWRAEHLVRIPAGEKGLRISFEVALPTLPDSRSVSFSAYAFNEDRVISNLATAPPFKVPADAKPRARKAYFIAIGVNGYDAPSRNLSFAVNDAEMMAGTAARFAGYENVPVILASDAGGPRRDATTAAIRAVLQRLAGAEIDDALLAHIPGADRLAKATPDDMIVISFSGHGHTDKNGGFYLLPSDSGASPIIDENSLKKFISSEMLGTWLRPIDAGQMALIIDACHSAASVEQLGFKPGPMGDRGFGQLAYDKAMRILAASQANDVALEINTLSQGLLTYALTHDGLGAGGGVAGADINKDKMIWLGEWLQYGAERTPVLYEEMRQNRLAYRYVGIDLEFQGRDPSVDPRFASMIERRAQTPSLFDFARPGTDAVIGISLVAPRR</sequence>
<dbReference type="InterPro" id="IPR011600">
    <property type="entry name" value="Pept_C14_caspase"/>
</dbReference>
<dbReference type="Proteomes" id="UP000024329">
    <property type="component" value="Unassembled WGS sequence"/>
</dbReference>
<protein>
    <recommendedName>
        <fullName evidence="2">Peptidase C14 caspase domain-containing protein</fullName>
    </recommendedName>
</protein>
<comment type="caution">
    <text evidence="3">The sequence shown here is derived from an EMBL/GenBank/DDBJ whole genome shotgun (WGS) entry which is preliminary data.</text>
</comment>
<dbReference type="EMBL" id="JFYZ01000003">
    <property type="protein sequence ID" value="EZP83111.1"/>
    <property type="molecule type" value="Genomic_DNA"/>
</dbReference>
<dbReference type="Gene3D" id="3.40.50.1460">
    <property type="match status" value="1"/>
</dbReference>
<dbReference type="GO" id="GO:0004197">
    <property type="term" value="F:cysteine-type endopeptidase activity"/>
    <property type="evidence" value="ECO:0007669"/>
    <property type="project" value="InterPro"/>
</dbReference>
<organism evidence="3 4">
    <name type="scientific">Novosphingobium resinovorum</name>
    <dbReference type="NCBI Taxonomy" id="158500"/>
    <lineage>
        <taxon>Bacteria</taxon>
        <taxon>Pseudomonadati</taxon>
        <taxon>Pseudomonadota</taxon>
        <taxon>Alphaproteobacteria</taxon>
        <taxon>Sphingomonadales</taxon>
        <taxon>Sphingomonadaceae</taxon>
        <taxon>Novosphingobium</taxon>
    </lineage>
</organism>
<dbReference type="PATRIC" id="fig|158500.4.peg.1247"/>
<evidence type="ECO:0000259" key="2">
    <source>
        <dbReference type="Pfam" id="PF00656"/>
    </source>
</evidence>
<keyword evidence="1" id="KW-0732">Signal</keyword>
<gene>
    <name evidence="3" type="ORF">BV97_01214</name>
</gene>
<name>A0A031JZD8_9SPHN</name>
<feature type="signal peptide" evidence="1">
    <location>
        <begin position="1"/>
        <end position="29"/>
    </location>
</feature>
<feature type="domain" description="Peptidase C14 caspase" evidence="2">
    <location>
        <begin position="946"/>
        <end position="1157"/>
    </location>
</feature>
<dbReference type="InterPro" id="IPR011044">
    <property type="entry name" value="Quino_amine_DH_bsu"/>
</dbReference>
<dbReference type="GO" id="GO:0006508">
    <property type="term" value="P:proteolysis"/>
    <property type="evidence" value="ECO:0007669"/>
    <property type="project" value="InterPro"/>
</dbReference>
<dbReference type="RefSeq" id="WP_081798936.1">
    <property type="nucleotide sequence ID" value="NZ_JFYZ01000003.1"/>
</dbReference>
<dbReference type="AlphaFoldDB" id="A0A031JZD8"/>
<evidence type="ECO:0000313" key="4">
    <source>
        <dbReference type="Proteomes" id="UP000024329"/>
    </source>
</evidence>
<proteinExistence type="predicted"/>
<dbReference type="Pfam" id="PF00656">
    <property type="entry name" value="Peptidase_C14"/>
    <property type="match status" value="1"/>
</dbReference>
<evidence type="ECO:0000256" key="1">
    <source>
        <dbReference type="SAM" id="SignalP"/>
    </source>
</evidence>
<accession>A0A031JZD8</accession>
<feature type="chain" id="PRO_5001551973" description="Peptidase C14 caspase domain-containing protein" evidence="1">
    <location>
        <begin position="30"/>
        <end position="1259"/>
    </location>
</feature>